<keyword evidence="12" id="KW-1185">Reference proteome</keyword>
<evidence type="ECO:0000256" key="8">
    <source>
        <dbReference type="HAMAP-Rule" id="MF_01217"/>
    </source>
</evidence>
<dbReference type="InterPro" id="IPR006162">
    <property type="entry name" value="Ppantetheine_attach_site"/>
</dbReference>
<dbReference type="HAMAP" id="MF_01217">
    <property type="entry name" value="Acyl_carrier"/>
    <property type="match status" value="1"/>
</dbReference>
<accession>A0A1G9MQ42</accession>
<comment type="similarity">
    <text evidence="8">Belongs to the acyl carrier protein (ACP) family.</text>
</comment>
<dbReference type="PROSITE" id="PS50075">
    <property type="entry name" value="CARRIER"/>
    <property type="match status" value="1"/>
</dbReference>
<evidence type="ECO:0000256" key="9">
    <source>
        <dbReference type="SAM" id="MobiDB-lite"/>
    </source>
</evidence>
<dbReference type="GO" id="GO:0000035">
    <property type="term" value="F:acyl binding"/>
    <property type="evidence" value="ECO:0007669"/>
    <property type="project" value="TreeGrafter"/>
</dbReference>
<dbReference type="SUPFAM" id="SSF47336">
    <property type="entry name" value="ACP-like"/>
    <property type="match status" value="1"/>
</dbReference>
<dbReference type="InterPro" id="IPR003231">
    <property type="entry name" value="ACP"/>
</dbReference>
<comment type="function">
    <text evidence="1 8">Carrier of the growing fatty acid chain in fatty acid biosynthesis.</text>
</comment>
<evidence type="ECO:0000313" key="11">
    <source>
        <dbReference type="EMBL" id="SDL76234.1"/>
    </source>
</evidence>
<keyword evidence="5 8" id="KW-0276">Fatty acid metabolism</keyword>
<keyword evidence="8" id="KW-0963">Cytoplasm</keyword>
<evidence type="ECO:0000256" key="4">
    <source>
        <dbReference type="ARBA" id="ARBA00022553"/>
    </source>
</evidence>
<protein>
    <recommendedName>
        <fullName evidence="8">Acyl carrier protein</fullName>
        <shortName evidence="8">ACP</shortName>
    </recommendedName>
</protein>
<evidence type="ECO:0000256" key="3">
    <source>
        <dbReference type="ARBA" id="ARBA00022516"/>
    </source>
</evidence>
<evidence type="ECO:0000256" key="6">
    <source>
        <dbReference type="ARBA" id="ARBA00023098"/>
    </source>
</evidence>
<dbReference type="GO" id="GO:0000036">
    <property type="term" value="F:acyl carrier activity"/>
    <property type="evidence" value="ECO:0007669"/>
    <property type="project" value="UniProtKB-UniRule"/>
</dbReference>
<keyword evidence="7 8" id="KW-0275">Fatty acid biosynthesis</keyword>
<dbReference type="UniPathway" id="UPA00094"/>
<dbReference type="PANTHER" id="PTHR20863:SF76">
    <property type="entry name" value="CARRIER DOMAIN-CONTAINING PROTEIN"/>
    <property type="match status" value="1"/>
</dbReference>
<dbReference type="GO" id="GO:0005829">
    <property type="term" value="C:cytosol"/>
    <property type="evidence" value="ECO:0007669"/>
    <property type="project" value="TreeGrafter"/>
</dbReference>
<name>A0A1G9MQ42_9ACTN</name>
<dbReference type="InterPro" id="IPR020806">
    <property type="entry name" value="PKS_PP-bd"/>
</dbReference>
<proteinExistence type="inferred from homology"/>
<dbReference type="InterPro" id="IPR036736">
    <property type="entry name" value="ACP-like_sf"/>
</dbReference>
<dbReference type="EMBL" id="FNHE01000002">
    <property type="protein sequence ID" value="SDL76234.1"/>
    <property type="molecule type" value="Genomic_DNA"/>
</dbReference>
<evidence type="ECO:0000256" key="5">
    <source>
        <dbReference type="ARBA" id="ARBA00022832"/>
    </source>
</evidence>
<feature type="region of interest" description="Disordered" evidence="9">
    <location>
        <begin position="77"/>
        <end position="98"/>
    </location>
</feature>
<comment type="subcellular location">
    <subcellularLocation>
        <location evidence="8">Cytoplasm</location>
    </subcellularLocation>
</comment>
<evidence type="ECO:0000313" key="12">
    <source>
        <dbReference type="Proteomes" id="UP000198680"/>
    </source>
</evidence>
<comment type="PTM">
    <text evidence="8">4'-phosphopantetheine is transferred from CoA to a specific serine of apo-ACP by AcpS. This modification is essential for activity because fatty acids are bound in thioester linkage to the sulfhydryl of the prosthetic group.</text>
</comment>
<dbReference type="Proteomes" id="UP000198680">
    <property type="component" value="Unassembled WGS sequence"/>
</dbReference>
<dbReference type="PROSITE" id="PS00012">
    <property type="entry name" value="PHOSPHOPANTETHEINE"/>
    <property type="match status" value="1"/>
</dbReference>
<comment type="pathway">
    <text evidence="8">Lipid metabolism; fatty acid biosynthesis.</text>
</comment>
<dbReference type="GO" id="GO:0031177">
    <property type="term" value="F:phosphopantetheine binding"/>
    <property type="evidence" value="ECO:0007669"/>
    <property type="project" value="InterPro"/>
</dbReference>
<dbReference type="PANTHER" id="PTHR20863">
    <property type="entry name" value="ACYL CARRIER PROTEIN"/>
    <property type="match status" value="1"/>
</dbReference>
<evidence type="ECO:0000259" key="10">
    <source>
        <dbReference type="PROSITE" id="PS50075"/>
    </source>
</evidence>
<dbReference type="InterPro" id="IPR009081">
    <property type="entry name" value="PP-bd_ACP"/>
</dbReference>
<feature type="domain" description="Carrier" evidence="10">
    <location>
        <begin position="1"/>
        <end position="79"/>
    </location>
</feature>
<evidence type="ECO:0000256" key="2">
    <source>
        <dbReference type="ARBA" id="ARBA00022450"/>
    </source>
</evidence>
<dbReference type="AlphaFoldDB" id="A0A1G9MQ42"/>
<dbReference type="GO" id="GO:0009245">
    <property type="term" value="P:lipid A biosynthetic process"/>
    <property type="evidence" value="ECO:0007669"/>
    <property type="project" value="TreeGrafter"/>
</dbReference>
<dbReference type="OrthoDB" id="9804551at2"/>
<dbReference type="GO" id="GO:0016020">
    <property type="term" value="C:membrane"/>
    <property type="evidence" value="ECO:0007669"/>
    <property type="project" value="GOC"/>
</dbReference>
<dbReference type="Pfam" id="PF00550">
    <property type="entry name" value="PP-binding"/>
    <property type="match status" value="1"/>
</dbReference>
<dbReference type="STRING" id="1137991.SAMN05660642_00728"/>
<sequence length="98" mass="10572">MTRDELEEGLAEVLGTVAGIERADVAPERSFTEDLGIDSLTMVEVVVAAEDRFGVLVPDDDWARFTTVGDALRYLEQSTTAPPWTPPSARRGRPAPGG</sequence>
<keyword evidence="4 8" id="KW-0597">Phosphoprotein</keyword>
<evidence type="ECO:0000256" key="1">
    <source>
        <dbReference type="ARBA" id="ARBA00003180"/>
    </source>
</evidence>
<keyword evidence="2 8" id="KW-0596">Phosphopantetheine</keyword>
<gene>
    <name evidence="8" type="primary">acpP</name>
    <name evidence="11" type="ORF">SAMN05660642_00728</name>
</gene>
<reference evidence="12" key="1">
    <citation type="submission" date="2016-10" db="EMBL/GenBank/DDBJ databases">
        <authorList>
            <person name="Varghese N."/>
            <person name="Submissions S."/>
        </authorList>
    </citation>
    <scope>NUCLEOTIDE SEQUENCE [LARGE SCALE GENOMIC DNA]</scope>
    <source>
        <strain evidence="12">DSM 45419</strain>
    </source>
</reference>
<dbReference type="RefSeq" id="WP_091213973.1">
    <property type="nucleotide sequence ID" value="NZ_FNHE01000002.1"/>
</dbReference>
<evidence type="ECO:0000256" key="7">
    <source>
        <dbReference type="ARBA" id="ARBA00023160"/>
    </source>
</evidence>
<feature type="modified residue" description="O-(pantetheine 4'-phosphoryl)serine" evidence="8">
    <location>
        <position position="39"/>
    </location>
</feature>
<dbReference type="SMART" id="SM00823">
    <property type="entry name" value="PKS_PP"/>
    <property type="match status" value="1"/>
</dbReference>
<dbReference type="NCBIfam" id="NF002147">
    <property type="entry name" value="PRK00982.1-1"/>
    <property type="match status" value="1"/>
</dbReference>
<organism evidence="11 12">
    <name type="scientific">Geodermatophilus siccatus</name>
    <dbReference type="NCBI Taxonomy" id="1137991"/>
    <lineage>
        <taxon>Bacteria</taxon>
        <taxon>Bacillati</taxon>
        <taxon>Actinomycetota</taxon>
        <taxon>Actinomycetes</taxon>
        <taxon>Geodermatophilales</taxon>
        <taxon>Geodermatophilaceae</taxon>
        <taxon>Geodermatophilus</taxon>
    </lineage>
</organism>
<dbReference type="Gene3D" id="1.10.1200.10">
    <property type="entry name" value="ACP-like"/>
    <property type="match status" value="1"/>
</dbReference>
<keyword evidence="6 8" id="KW-0443">Lipid metabolism</keyword>
<keyword evidence="3 8" id="KW-0444">Lipid biosynthesis</keyword>